<gene>
    <name evidence="1" type="ORF">OEA66_12570</name>
</gene>
<reference evidence="1" key="1">
    <citation type="submission" date="2022-10" db="EMBL/GenBank/DDBJ databases">
        <title>Chryseobacterium sp. nov., a novel bacterial species.</title>
        <authorList>
            <person name="Cao Y."/>
        </authorList>
    </citation>
    <scope>NUCLEOTIDE SEQUENCE</scope>
    <source>
        <strain evidence="1">KC 927</strain>
    </source>
</reference>
<organism evidence="1 2">
    <name type="scientific">Chryseobacterium luquanense</name>
    <dbReference type="NCBI Taxonomy" id="2983766"/>
    <lineage>
        <taxon>Bacteria</taxon>
        <taxon>Pseudomonadati</taxon>
        <taxon>Bacteroidota</taxon>
        <taxon>Flavobacteriia</taxon>
        <taxon>Flavobacteriales</taxon>
        <taxon>Weeksellaceae</taxon>
        <taxon>Chryseobacterium group</taxon>
        <taxon>Chryseobacterium</taxon>
    </lineage>
</organism>
<evidence type="ECO:0000313" key="1">
    <source>
        <dbReference type="EMBL" id="MCX8533186.1"/>
    </source>
</evidence>
<dbReference type="InterPro" id="IPR045646">
    <property type="entry name" value="DUF6402"/>
</dbReference>
<evidence type="ECO:0000313" key="2">
    <source>
        <dbReference type="Proteomes" id="UP001070176"/>
    </source>
</evidence>
<sequence length="388" mass="45724">MVLFLDFENDKINMTFHPVPKSKAKKYKVKIYAKNLSEKLEKVHVYTSKDWDLKKDVENSHDFTINYVFYNQVAKKIQKKQYLPNKIELFFSVVMNENELVANNSFIIHFVRYIPKLLNIKGFVNGEKLQKTWFKEGNNSNKKFVDPKLDAVTWEWITQESSEVNSEFGDFHSETTSKLRQPNSAWSNKIQESLQGEINKMINDGIVIKPTKGNKTTTFGVTDTNILDYNGEKVPKYEKYYFNSQPFNGNFDLGIHIIKEGIDDFIAAIANFNYHVFATGKLEYIDRLLMDDYIRIKVEKLHYYVKDGFDFVDDNPKKPSQPLGFWKVCNDGKTVEIQREEPDSDLKKEYYVVTNKDYRNYRDDHKKGYDFYLYSTLHTENVNIIFDL</sequence>
<dbReference type="EMBL" id="JAOVZV010000015">
    <property type="protein sequence ID" value="MCX8533186.1"/>
    <property type="molecule type" value="Genomic_DNA"/>
</dbReference>
<dbReference type="Pfam" id="PF19940">
    <property type="entry name" value="DUF6402"/>
    <property type="match status" value="1"/>
</dbReference>
<dbReference type="Proteomes" id="UP001070176">
    <property type="component" value="Unassembled WGS sequence"/>
</dbReference>
<accession>A0ABT3Y4V9</accession>
<name>A0ABT3Y4V9_9FLAO</name>
<keyword evidence="2" id="KW-1185">Reference proteome</keyword>
<comment type="caution">
    <text evidence="1">The sequence shown here is derived from an EMBL/GenBank/DDBJ whole genome shotgun (WGS) entry which is preliminary data.</text>
</comment>
<proteinExistence type="predicted"/>
<protein>
    <submittedName>
        <fullName evidence="1">DUF6402 family protein</fullName>
    </submittedName>
</protein>
<dbReference type="RefSeq" id="WP_267281702.1">
    <property type="nucleotide sequence ID" value="NZ_JAOVZV010000015.1"/>
</dbReference>